<dbReference type="HOGENOM" id="CLU_043581_1_0_1"/>
<dbReference type="eggNOG" id="ENOG502T85S">
    <property type="taxonomic scope" value="Eukaryota"/>
</dbReference>
<evidence type="ECO:0000256" key="5">
    <source>
        <dbReference type="ARBA" id="ARBA00022989"/>
    </source>
</evidence>
<evidence type="ECO:0000313" key="11">
    <source>
        <dbReference type="EMBL" id="EDV39563.2"/>
    </source>
</evidence>
<feature type="transmembrane region" description="Helical" evidence="10">
    <location>
        <begin position="183"/>
        <end position="204"/>
    </location>
</feature>
<feature type="transmembrane region" description="Helical" evidence="10">
    <location>
        <begin position="90"/>
        <end position="111"/>
    </location>
</feature>
<dbReference type="FunCoup" id="B3M5F3">
    <property type="interactions" value="9"/>
</dbReference>
<keyword evidence="5 10" id="KW-1133">Transmembrane helix</keyword>
<evidence type="ECO:0000256" key="3">
    <source>
        <dbReference type="ARBA" id="ARBA00022475"/>
    </source>
</evidence>
<dbReference type="GO" id="GO:0007637">
    <property type="term" value="P:proboscis extension reflex"/>
    <property type="evidence" value="ECO:0007669"/>
    <property type="project" value="EnsemblMetazoa"/>
</dbReference>
<feature type="transmembrane region" description="Helical" evidence="10">
    <location>
        <begin position="240"/>
        <end position="266"/>
    </location>
</feature>
<dbReference type="Proteomes" id="UP000007801">
    <property type="component" value="Unassembled WGS sequence"/>
</dbReference>
<keyword evidence="7 9" id="KW-0675">Receptor</keyword>
<dbReference type="OrthoDB" id="5800391at2759"/>
<dbReference type="AlphaFoldDB" id="B3M5F3"/>
<name>B3M5F3_DROAN</name>
<evidence type="ECO:0000256" key="8">
    <source>
        <dbReference type="ARBA" id="ARBA00023224"/>
    </source>
</evidence>
<dbReference type="InterPro" id="IPR009318">
    <property type="entry name" value="Gustatory_rcpt"/>
</dbReference>
<feature type="transmembrane region" description="Helical" evidence="10">
    <location>
        <begin position="58"/>
        <end position="78"/>
    </location>
</feature>
<keyword evidence="12" id="KW-1185">Reference proteome</keyword>
<feature type="transmembrane region" description="Helical" evidence="10">
    <location>
        <begin position="348"/>
        <end position="368"/>
    </location>
</feature>
<feature type="transmembrane region" description="Helical" evidence="10">
    <location>
        <begin position="420"/>
        <end position="437"/>
    </location>
</feature>
<keyword evidence="4 10" id="KW-0812">Transmembrane</keyword>
<proteinExistence type="inferred from homology"/>
<dbReference type="Pfam" id="PF06151">
    <property type="entry name" value="Trehalose_recp"/>
    <property type="match status" value="1"/>
</dbReference>
<dbReference type="GO" id="GO:0007165">
    <property type="term" value="P:signal transduction"/>
    <property type="evidence" value="ECO:0007669"/>
    <property type="project" value="UniProtKB-KW"/>
</dbReference>
<dbReference type="GO" id="GO:0005886">
    <property type="term" value="C:plasma membrane"/>
    <property type="evidence" value="ECO:0007669"/>
    <property type="project" value="UniProtKB-SubCell"/>
</dbReference>
<evidence type="ECO:0000256" key="7">
    <source>
        <dbReference type="ARBA" id="ARBA00023170"/>
    </source>
</evidence>
<comment type="similarity">
    <text evidence="2">Belongs to the insect chemoreceptor superfamily. Gustatory receptor (GR) family. Gr5a subfamily.</text>
</comment>
<comment type="subcellular location">
    <subcellularLocation>
        <location evidence="1">Cell membrane</location>
        <topology evidence="1">Multi-pass membrane protein</topology>
    </subcellularLocation>
</comment>
<sequence length="462" mass="53922">MSLNLSCLSDVIYPIQCVSESFCKKFLNNHNHFRRQFVHELQMEQSLLNHQENTLHHAIGYVLVIARLFGILPLSGVWPTDPWEKVRFRWLSPYVLLFIGVCIFVIMDFLLSAKLVFNNGLKIYTIGSLSFSVICTFWFCALIGLAPEWPTIIRETSLCERIFLKPCYGSPQGLKFSQIIRRWSFILVLAAVCEHLTYVGSAAWSNYQQIKECNLQIGFLQNYFIRERQEIFSVIPYNPWLLLFIEWSTLSMTFVWNFGDIFLAILCRSLRMRFQQLHWRIRQNLNLTMSKEYWQEIRSDLLDLHDLLKLYDKKLSGLVLVSCSQNMYFICVQVYRSFQIKGAPMDEVYFWFSLLYVITRLGNMIFAASSIPQEAKDILNTLYEVPSRFFCDDLGRMTEMLRNEQFALSGKGFFYLTRRLIFAMAAVMLSYELVLFHEMKGAVTQKSICSGGAGSSMSIFYS</sequence>
<feature type="transmembrane region" description="Helical" evidence="10">
    <location>
        <begin position="123"/>
        <end position="145"/>
    </location>
</feature>
<organism evidence="11 12">
    <name type="scientific">Drosophila ananassae</name>
    <name type="common">Fruit fly</name>
    <dbReference type="NCBI Taxonomy" id="7217"/>
    <lineage>
        <taxon>Eukaryota</taxon>
        <taxon>Metazoa</taxon>
        <taxon>Ecdysozoa</taxon>
        <taxon>Arthropoda</taxon>
        <taxon>Hexapoda</taxon>
        <taxon>Insecta</taxon>
        <taxon>Pterygota</taxon>
        <taxon>Neoptera</taxon>
        <taxon>Endopterygota</taxon>
        <taxon>Diptera</taxon>
        <taxon>Brachycera</taxon>
        <taxon>Muscomorpha</taxon>
        <taxon>Ephydroidea</taxon>
        <taxon>Drosophilidae</taxon>
        <taxon>Drosophila</taxon>
        <taxon>Sophophora</taxon>
    </lineage>
</organism>
<evidence type="ECO:0000256" key="10">
    <source>
        <dbReference type="SAM" id="Phobius"/>
    </source>
</evidence>
<evidence type="ECO:0000256" key="4">
    <source>
        <dbReference type="ARBA" id="ARBA00022692"/>
    </source>
</evidence>
<evidence type="ECO:0000313" key="12">
    <source>
        <dbReference type="Proteomes" id="UP000007801"/>
    </source>
</evidence>
<protein>
    <recommendedName>
        <fullName evidence="9">Gustatory receptor</fullName>
    </recommendedName>
</protein>
<keyword evidence="6 10" id="KW-0472">Membrane</keyword>
<dbReference type="EMBL" id="CH902618">
    <property type="protein sequence ID" value="EDV39563.2"/>
    <property type="molecule type" value="Genomic_DNA"/>
</dbReference>
<evidence type="ECO:0000256" key="2">
    <source>
        <dbReference type="ARBA" id="ARBA00005327"/>
    </source>
</evidence>
<evidence type="ECO:0000256" key="6">
    <source>
        <dbReference type="ARBA" id="ARBA00023136"/>
    </source>
</evidence>
<dbReference type="KEGG" id="dan:6492963"/>
<dbReference type="STRING" id="7217.B3M5F3"/>
<reference evidence="11 12" key="1">
    <citation type="journal article" date="2007" name="Nature">
        <title>Evolution of genes and genomes on the Drosophila phylogeny.</title>
        <authorList>
            <consortium name="Drosophila 12 Genomes Consortium"/>
            <person name="Clark A.G."/>
            <person name="Eisen M.B."/>
            <person name="Smith D.R."/>
            <person name="Bergman C.M."/>
            <person name="Oliver B."/>
            <person name="Markow T.A."/>
            <person name="Kaufman T.C."/>
            <person name="Kellis M."/>
            <person name="Gelbart W."/>
            <person name="Iyer V.N."/>
            <person name="Pollard D.A."/>
            <person name="Sackton T.B."/>
            <person name="Larracuente A.M."/>
            <person name="Singh N.D."/>
            <person name="Abad J.P."/>
            <person name="Abt D.N."/>
            <person name="Adryan B."/>
            <person name="Aguade M."/>
            <person name="Akashi H."/>
            <person name="Anderson W.W."/>
            <person name="Aquadro C.F."/>
            <person name="Ardell D.H."/>
            <person name="Arguello R."/>
            <person name="Artieri C.G."/>
            <person name="Barbash D.A."/>
            <person name="Barker D."/>
            <person name="Barsanti P."/>
            <person name="Batterham P."/>
            <person name="Batzoglou S."/>
            <person name="Begun D."/>
            <person name="Bhutkar A."/>
            <person name="Blanco E."/>
            <person name="Bosak S.A."/>
            <person name="Bradley R.K."/>
            <person name="Brand A.D."/>
            <person name="Brent M.R."/>
            <person name="Brooks A.N."/>
            <person name="Brown R.H."/>
            <person name="Butlin R.K."/>
            <person name="Caggese C."/>
            <person name="Calvi B.R."/>
            <person name="Bernardo de Carvalho A."/>
            <person name="Caspi A."/>
            <person name="Castrezana S."/>
            <person name="Celniker S.E."/>
            <person name="Chang J.L."/>
            <person name="Chapple C."/>
            <person name="Chatterji S."/>
            <person name="Chinwalla A."/>
            <person name="Civetta A."/>
            <person name="Clifton S.W."/>
            <person name="Comeron J.M."/>
            <person name="Costello J.C."/>
            <person name="Coyne J.A."/>
            <person name="Daub J."/>
            <person name="David R.G."/>
            <person name="Delcher A.L."/>
            <person name="Delehaunty K."/>
            <person name="Do C.B."/>
            <person name="Ebling H."/>
            <person name="Edwards K."/>
            <person name="Eickbush T."/>
            <person name="Evans J.D."/>
            <person name="Filipski A."/>
            <person name="Findeiss S."/>
            <person name="Freyhult E."/>
            <person name="Fulton L."/>
            <person name="Fulton R."/>
            <person name="Garcia A.C."/>
            <person name="Gardiner A."/>
            <person name="Garfield D.A."/>
            <person name="Garvin B.E."/>
            <person name="Gibson G."/>
            <person name="Gilbert D."/>
            <person name="Gnerre S."/>
            <person name="Godfrey J."/>
            <person name="Good R."/>
            <person name="Gotea V."/>
            <person name="Gravely B."/>
            <person name="Greenberg A.J."/>
            <person name="Griffiths-Jones S."/>
            <person name="Gross S."/>
            <person name="Guigo R."/>
            <person name="Gustafson E.A."/>
            <person name="Haerty W."/>
            <person name="Hahn M.W."/>
            <person name="Halligan D.L."/>
            <person name="Halpern A.L."/>
            <person name="Halter G.M."/>
            <person name="Han M.V."/>
            <person name="Heger A."/>
            <person name="Hillier L."/>
            <person name="Hinrichs A.S."/>
            <person name="Holmes I."/>
            <person name="Hoskins R.A."/>
            <person name="Hubisz M.J."/>
            <person name="Hultmark D."/>
            <person name="Huntley M.A."/>
            <person name="Jaffe D.B."/>
            <person name="Jagadeeshan S."/>
            <person name="Jeck W.R."/>
            <person name="Johnson J."/>
            <person name="Jones C.D."/>
            <person name="Jordan W.C."/>
            <person name="Karpen G.H."/>
            <person name="Kataoka E."/>
            <person name="Keightley P.D."/>
            <person name="Kheradpour P."/>
            <person name="Kirkness E.F."/>
            <person name="Koerich L.B."/>
            <person name="Kristiansen K."/>
            <person name="Kudrna D."/>
            <person name="Kulathinal R.J."/>
            <person name="Kumar S."/>
            <person name="Kwok R."/>
            <person name="Lander E."/>
            <person name="Langley C.H."/>
            <person name="Lapoint R."/>
            <person name="Lazzaro B.P."/>
            <person name="Lee S.J."/>
            <person name="Levesque L."/>
            <person name="Li R."/>
            <person name="Lin C.F."/>
            <person name="Lin M.F."/>
            <person name="Lindblad-Toh K."/>
            <person name="Llopart A."/>
            <person name="Long M."/>
            <person name="Low L."/>
            <person name="Lozovsky E."/>
            <person name="Lu J."/>
            <person name="Luo M."/>
            <person name="Machado C.A."/>
            <person name="Makalowski W."/>
            <person name="Marzo M."/>
            <person name="Matsuda M."/>
            <person name="Matzkin L."/>
            <person name="McAllister B."/>
            <person name="McBride C.S."/>
            <person name="McKernan B."/>
            <person name="McKernan K."/>
            <person name="Mendez-Lago M."/>
            <person name="Minx P."/>
            <person name="Mollenhauer M.U."/>
            <person name="Montooth K."/>
            <person name="Mount S.M."/>
            <person name="Mu X."/>
            <person name="Myers E."/>
            <person name="Negre B."/>
            <person name="Newfeld S."/>
            <person name="Nielsen R."/>
            <person name="Noor M.A."/>
            <person name="O'Grady P."/>
            <person name="Pachter L."/>
            <person name="Papaceit M."/>
            <person name="Parisi M.J."/>
            <person name="Parisi M."/>
            <person name="Parts L."/>
            <person name="Pedersen J.S."/>
            <person name="Pesole G."/>
            <person name="Phillippy A.M."/>
            <person name="Ponting C.P."/>
            <person name="Pop M."/>
            <person name="Porcelli D."/>
            <person name="Powell J.R."/>
            <person name="Prohaska S."/>
            <person name="Pruitt K."/>
            <person name="Puig M."/>
            <person name="Quesneville H."/>
            <person name="Ram K.R."/>
            <person name="Rand D."/>
            <person name="Rasmussen M.D."/>
            <person name="Reed L.K."/>
            <person name="Reenan R."/>
            <person name="Reily A."/>
            <person name="Remington K.A."/>
            <person name="Rieger T.T."/>
            <person name="Ritchie M.G."/>
            <person name="Robin C."/>
            <person name="Rogers Y.H."/>
            <person name="Rohde C."/>
            <person name="Rozas J."/>
            <person name="Rubenfield M.J."/>
            <person name="Ruiz A."/>
            <person name="Russo S."/>
            <person name="Salzberg S.L."/>
            <person name="Sanchez-Gracia A."/>
            <person name="Saranga D.J."/>
            <person name="Sato H."/>
            <person name="Schaeffer S.W."/>
            <person name="Schatz M.C."/>
            <person name="Schlenke T."/>
            <person name="Schwartz R."/>
            <person name="Segarra C."/>
            <person name="Singh R.S."/>
            <person name="Sirot L."/>
            <person name="Sirota M."/>
            <person name="Sisneros N.B."/>
            <person name="Smith C.D."/>
            <person name="Smith T.F."/>
            <person name="Spieth J."/>
            <person name="Stage D.E."/>
            <person name="Stark A."/>
            <person name="Stephan W."/>
            <person name="Strausberg R.L."/>
            <person name="Strempel S."/>
            <person name="Sturgill D."/>
            <person name="Sutton G."/>
            <person name="Sutton G.G."/>
            <person name="Tao W."/>
            <person name="Teichmann S."/>
            <person name="Tobari Y.N."/>
            <person name="Tomimura Y."/>
            <person name="Tsolas J.M."/>
            <person name="Valente V.L."/>
            <person name="Venter E."/>
            <person name="Venter J.C."/>
            <person name="Vicario S."/>
            <person name="Vieira F.G."/>
            <person name="Vilella A.J."/>
            <person name="Villasante A."/>
            <person name="Walenz B."/>
            <person name="Wang J."/>
            <person name="Wasserman M."/>
            <person name="Watts T."/>
            <person name="Wilson D."/>
            <person name="Wilson R.K."/>
            <person name="Wing R.A."/>
            <person name="Wolfner M.F."/>
            <person name="Wong A."/>
            <person name="Wong G.K."/>
            <person name="Wu C.I."/>
            <person name="Wu G."/>
            <person name="Yamamoto D."/>
            <person name="Yang H.P."/>
            <person name="Yang S.P."/>
            <person name="Yorke J.A."/>
            <person name="Yoshida K."/>
            <person name="Zdobnov E."/>
            <person name="Zhang P."/>
            <person name="Zhang Y."/>
            <person name="Zimin A.V."/>
            <person name="Baldwin J."/>
            <person name="Abdouelleil A."/>
            <person name="Abdulkadir J."/>
            <person name="Abebe A."/>
            <person name="Abera B."/>
            <person name="Abreu J."/>
            <person name="Acer S.C."/>
            <person name="Aftuck L."/>
            <person name="Alexander A."/>
            <person name="An P."/>
            <person name="Anderson E."/>
            <person name="Anderson S."/>
            <person name="Arachi H."/>
            <person name="Azer M."/>
            <person name="Bachantsang P."/>
            <person name="Barry A."/>
            <person name="Bayul T."/>
            <person name="Berlin A."/>
            <person name="Bessette D."/>
            <person name="Bloom T."/>
            <person name="Blye J."/>
            <person name="Boguslavskiy L."/>
            <person name="Bonnet C."/>
            <person name="Boukhgalter B."/>
            <person name="Bourzgui I."/>
            <person name="Brown A."/>
            <person name="Cahill P."/>
            <person name="Channer S."/>
            <person name="Cheshatsang Y."/>
            <person name="Chuda L."/>
            <person name="Citroen M."/>
            <person name="Collymore A."/>
            <person name="Cooke P."/>
            <person name="Costello M."/>
            <person name="D'Aco K."/>
            <person name="Daza R."/>
            <person name="De Haan G."/>
            <person name="DeGray S."/>
            <person name="DeMaso C."/>
            <person name="Dhargay N."/>
            <person name="Dooley K."/>
            <person name="Dooley E."/>
            <person name="Doricent M."/>
            <person name="Dorje P."/>
            <person name="Dorjee K."/>
            <person name="Dupes A."/>
            <person name="Elong R."/>
            <person name="Falk J."/>
            <person name="Farina A."/>
            <person name="Faro S."/>
            <person name="Ferguson D."/>
            <person name="Fisher S."/>
            <person name="Foley C.D."/>
            <person name="Franke A."/>
            <person name="Friedrich D."/>
            <person name="Gadbois L."/>
            <person name="Gearin G."/>
            <person name="Gearin C.R."/>
            <person name="Giannoukos G."/>
            <person name="Goode T."/>
            <person name="Graham J."/>
            <person name="Grandbois E."/>
            <person name="Grewal S."/>
            <person name="Gyaltsen K."/>
            <person name="Hafez N."/>
            <person name="Hagos B."/>
            <person name="Hall J."/>
            <person name="Henson C."/>
            <person name="Hollinger A."/>
            <person name="Honan T."/>
            <person name="Huard M.D."/>
            <person name="Hughes L."/>
            <person name="Hurhula B."/>
            <person name="Husby M.E."/>
            <person name="Kamat A."/>
            <person name="Kanga B."/>
            <person name="Kashin S."/>
            <person name="Khazanovich D."/>
            <person name="Kisner P."/>
            <person name="Lance K."/>
            <person name="Lara M."/>
            <person name="Lee W."/>
            <person name="Lennon N."/>
            <person name="Letendre F."/>
            <person name="LeVine R."/>
            <person name="Lipovsky A."/>
            <person name="Liu X."/>
            <person name="Liu J."/>
            <person name="Liu S."/>
            <person name="Lokyitsang T."/>
            <person name="Lokyitsang Y."/>
            <person name="Lubonja R."/>
            <person name="Lui A."/>
            <person name="MacDonald P."/>
            <person name="Magnisalis V."/>
            <person name="Maru K."/>
            <person name="Matthews C."/>
            <person name="McCusker W."/>
            <person name="McDonough S."/>
            <person name="Mehta T."/>
            <person name="Meldrim J."/>
            <person name="Meneus L."/>
            <person name="Mihai O."/>
            <person name="Mihalev A."/>
            <person name="Mihova T."/>
            <person name="Mittelman R."/>
            <person name="Mlenga V."/>
            <person name="Montmayeur A."/>
            <person name="Mulrain L."/>
            <person name="Navidi A."/>
            <person name="Naylor J."/>
            <person name="Negash T."/>
            <person name="Nguyen T."/>
            <person name="Nguyen N."/>
            <person name="Nicol R."/>
            <person name="Norbu C."/>
            <person name="Norbu N."/>
            <person name="Novod N."/>
            <person name="O'Neill B."/>
            <person name="Osman S."/>
            <person name="Markiewicz E."/>
            <person name="Oyono O.L."/>
            <person name="Patti C."/>
            <person name="Phunkhang P."/>
            <person name="Pierre F."/>
            <person name="Priest M."/>
            <person name="Raghuraman S."/>
            <person name="Rege F."/>
            <person name="Reyes R."/>
            <person name="Rise C."/>
            <person name="Rogov P."/>
            <person name="Ross K."/>
            <person name="Ryan E."/>
            <person name="Settipalli S."/>
            <person name="Shea T."/>
            <person name="Sherpa N."/>
            <person name="Shi L."/>
            <person name="Shih D."/>
            <person name="Sparrow T."/>
            <person name="Spaulding J."/>
            <person name="Stalker J."/>
            <person name="Stange-Thomann N."/>
            <person name="Stavropoulos S."/>
            <person name="Stone C."/>
            <person name="Strader C."/>
            <person name="Tesfaye S."/>
            <person name="Thomson T."/>
            <person name="Thoulutsang Y."/>
            <person name="Thoulutsang D."/>
            <person name="Topham K."/>
            <person name="Topping I."/>
            <person name="Tsamla T."/>
            <person name="Vassiliev H."/>
            <person name="Vo A."/>
            <person name="Wangchuk T."/>
            <person name="Wangdi T."/>
            <person name="Weiand M."/>
            <person name="Wilkinson J."/>
            <person name="Wilson A."/>
            <person name="Yadav S."/>
            <person name="Young G."/>
            <person name="Yu Q."/>
            <person name="Zembek L."/>
            <person name="Zhong D."/>
            <person name="Zimmer A."/>
            <person name="Zwirko Z."/>
            <person name="Jaffe D.B."/>
            <person name="Alvarez P."/>
            <person name="Brockman W."/>
            <person name="Butler J."/>
            <person name="Chin C."/>
            <person name="Gnerre S."/>
            <person name="Grabherr M."/>
            <person name="Kleber M."/>
            <person name="Mauceli E."/>
            <person name="MacCallum I."/>
        </authorList>
    </citation>
    <scope>NUCLEOTIDE SEQUENCE [LARGE SCALE GENOMIC DNA]</scope>
    <source>
        <strain evidence="12">Tucson 14024-0371.13</strain>
    </source>
</reference>
<keyword evidence="8 9" id="KW-0807">Transducer</keyword>
<dbReference type="PANTHER" id="PTHR21421">
    <property type="entry name" value="GUSTATORY RECEPTOR"/>
    <property type="match status" value="1"/>
</dbReference>
<dbReference type="GO" id="GO:0033041">
    <property type="term" value="F:sweet taste receptor activity"/>
    <property type="evidence" value="ECO:0007669"/>
    <property type="project" value="TreeGrafter"/>
</dbReference>
<gene>
    <name evidence="11" type="primary">Dana\GF10088</name>
    <name evidence="11" type="synonym">dana_GLEANR_10044</name>
    <name evidence="11" type="ORF">GF10088</name>
</gene>
<evidence type="ECO:0000256" key="1">
    <source>
        <dbReference type="ARBA" id="ARBA00004651"/>
    </source>
</evidence>
<dbReference type="PIRSF" id="PIRSF038981">
    <property type="entry name" value="GRP"/>
    <property type="match status" value="1"/>
</dbReference>
<evidence type="ECO:0000256" key="9">
    <source>
        <dbReference type="PIRNR" id="PIRNR038981"/>
    </source>
</evidence>
<accession>B3M5F3</accession>
<dbReference type="GeneID" id="6492963"/>
<dbReference type="InParanoid" id="B3M5F3"/>
<keyword evidence="3" id="KW-1003">Cell membrane</keyword>
<comment type="function">
    <text evidence="9">Plays a role in the sugar gustatory response.</text>
</comment>
<dbReference type="PANTHER" id="PTHR21421:SF35">
    <property type="entry name" value="GUSTATORY RECEPTOR FOR SUGAR TASTE 64B-RELATED"/>
    <property type="match status" value="1"/>
</dbReference>
<dbReference type="GO" id="GO:0170023">
    <property type="term" value="F:ionotropic sweet taste receptor activity"/>
    <property type="evidence" value="ECO:0007669"/>
    <property type="project" value="EnsemblMetazoa"/>
</dbReference>